<dbReference type="CDD" id="cd08330">
    <property type="entry name" value="CARD_ASC_NALP1"/>
    <property type="match status" value="1"/>
</dbReference>
<organism evidence="8 9">
    <name type="scientific">Astatotilapia calliptera</name>
    <name type="common">Eastern happy</name>
    <name type="synonym">Chromis callipterus</name>
    <dbReference type="NCBI Taxonomy" id="8154"/>
    <lineage>
        <taxon>Eukaryota</taxon>
        <taxon>Metazoa</taxon>
        <taxon>Chordata</taxon>
        <taxon>Craniata</taxon>
        <taxon>Vertebrata</taxon>
        <taxon>Euteleostomi</taxon>
        <taxon>Actinopterygii</taxon>
        <taxon>Neopterygii</taxon>
        <taxon>Teleostei</taxon>
        <taxon>Neoteleostei</taxon>
        <taxon>Acanthomorphata</taxon>
        <taxon>Ovalentaria</taxon>
        <taxon>Cichlomorphae</taxon>
        <taxon>Cichliformes</taxon>
        <taxon>Cichlidae</taxon>
        <taxon>African cichlids</taxon>
        <taxon>Pseudocrenilabrinae</taxon>
        <taxon>Haplochromini</taxon>
        <taxon>Astatotilapia</taxon>
    </lineage>
</organism>
<evidence type="ECO:0000256" key="2">
    <source>
        <dbReference type="ARBA" id="ARBA00022490"/>
    </source>
</evidence>
<evidence type="ECO:0000259" key="6">
    <source>
        <dbReference type="PROSITE" id="PS50011"/>
    </source>
</evidence>
<evidence type="ECO:0008006" key="10">
    <source>
        <dbReference type="Google" id="ProtNLM"/>
    </source>
</evidence>
<dbReference type="PANTHER" id="PTHR44329">
    <property type="entry name" value="SERINE/THREONINE-PROTEIN KINASE TNNI3K-RELATED"/>
    <property type="match status" value="1"/>
</dbReference>
<dbReference type="InterPro" id="IPR033516">
    <property type="entry name" value="CARD8/ASC/NALP1_CARD"/>
</dbReference>
<accession>A0A3P8R803</accession>
<dbReference type="Pfam" id="PF00619">
    <property type="entry name" value="CARD"/>
    <property type="match status" value="1"/>
</dbReference>
<name>A0A3P8R803_ASTCA</name>
<dbReference type="SUPFAM" id="SSF47986">
    <property type="entry name" value="DEATH domain"/>
    <property type="match status" value="1"/>
</dbReference>
<dbReference type="InterPro" id="IPR011029">
    <property type="entry name" value="DEATH-like_dom_sf"/>
</dbReference>
<dbReference type="SUPFAM" id="SSF56112">
    <property type="entry name" value="Protein kinase-like (PK-like)"/>
    <property type="match status" value="1"/>
</dbReference>
<dbReference type="GO" id="GO:0004706">
    <property type="term" value="F:JUN kinase kinase kinase activity"/>
    <property type="evidence" value="ECO:0007669"/>
    <property type="project" value="TreeGrafter"/>
</dbReference>
<dbReference type="InterPro" id="IPR011009">
    <property type="entry name" value="Kinase-like_dom_sf"/>
</dbReference>
<dbReference type="GO" id="GO:0043123">
    <property type="term" value="P:positive regulation of canonical NF-kappaB signal transduction"/>
    <property type="evidence" value="ECO:0007669"/>
    <property type="project" value="UniProtKB-ARBA"/>
</dbReference>
<evidence type="ECO:0000313" key="9">
    <source>
        <dbReference type="Proteomes" id="UP000265100"/>
    </source>
</evidence>
<keyword evidence="3" id="KW-0399">Innate immunity</keyword>
<reference evidence="8" key="3">
    <citation type="submission" date="2025-09" db="UniProtKB">
        <authorList>
            <consortium name="Ensembl"/>
        </authorList>
    </citation>
    <scope>IDENTIFICATION</scope>
</reference>
<reference evidence="8" key="2">
    <citation type="submission" date="2025-08" db="UniProtKB">
        <authorList>
            <consortium name="Ensembl"/>
        </authorList>
    </citation>
    <scope>IDENTIFICATION</scope>
</reference>
<evidence type="ECO:0000313" key="8">
    <source>
        <dbReference type="Ensembl" id="ENSACLP00000037226.2"/>
    </source>
</evidence>
<evidence type="ECO:0000259" key="7">
    <source>
        <dbReference type="PROSITE" id="PS50209"/>
    </source>
</evidence>
<dbReference type="Bgee" id="ENSACLG00000025215">
    <property type="expression patterns" value="Expressed in spleen and 3 other cell types or tissues"/>
</dbReference>
<comment type="subcellular location">
    <subcellularLocation>
        <location evidence="1">Cytoplasm</location>
        <location evidence="1">Cytosol</location>
    </subcellularLocation>
</comment>
<dbReference type="SMART" id="SM00220">
    <property type="entry name" value="S_TKc"/>
    <property type="match status" value="1"/>
</dbReference>
<dbReference type="PROSITE" id="PS50011">
    <property type="entry name" value="PROTEIN_KINASE_DOM"/>
    <property type="match status" value="1"/>
</dbReference>
<dbReference type="GeneTree" id="ENSGT00940000160206"/>
<keyword evidence="5" id="KW-0395">Inflammatory response</keyword>
<evidence type="ECO:0000256" key="3">
    <source>
        <dbReference type="ARBA" id="ARBA00022588"/>
    </source>
</evidence>
<dbReference type="GO" id="GO:0005829">
    <property type="term" value="C:cytosol"/>
    <property type="evidence" value="ECO:0007669"/>
    <property type="project" value="UniProtKB-SubCell"/>
</dbReference>
<dbReference type="InterPro" id="IPR051681">
    <property type="entry name" value="Ser/Thr_Kinases-Pseudokinases"/>
</dbReference>
<keyword evidence="4" id="KW-0391">Immunity</keyword>
<dbReference type="Gene3D" id="1.10.510.10">
    <property type="entry name" value="Transferase(Phosphotransferase) domain 1"/>
    <property type="match status" value="1"/>
</dbReference>
<evidence type="ECO:0000256" key="1">
    <source>
        <dbReference type="ARBA" id="ARBA00004514"/>
    </source>
</evidence>
<dbReference type="AlphaFoldDB" id="A0A3P8R803"/>
<dbReference type="Ensembl" id="ENSACLT00000038107.2">
    <property type="protein sequence ID" value="ENSACLP00000037226.2"/>
    <property type="gene ID" value="ENSACLG00000025215.2"/>
</dbReference>
<dbReference type="InterPro" id="IPR000719">
    <property type="entry name" value="Prot_kinase_dom"/>
</dbReference>
<feature type="domain" description="CARD" evidence="7">
    <location>
        <begin position="391"/>
        <end position="478"/>
    </location>
</feature>
<keyword evidence="2" id="KW-0963">Cytoplasm</keyword>
<dbReference type="GO" id="GO:0005524">
    <property type="term" value="F:ATP binding"/>
    <property type="evidence" value="ECO:0007669"/>
    <property type="project" value="InterPro"/>
</dbReference>
<dbReference type="InterPro" id="IPR001315">
    <property type="entry name" value="CARD"/>
</dbReference>
<protein>
    <recommendedName>
        <fullName evidence="10">Protein kinase domain-containing protein</fullName>
    </recommendedName>
</protein>
<keyword evidence="9" id="KW-1185">Reference proteome</keyword>
<dbReference type="Proteomes" id="UP000265100">
    <property type="component" value="Chromosome 7"/>
</dbReference>
<dbReference type="InterPro" id="IPR001245">
    <property type="entry name" value="Ser-Thr/Tyr_kinase_cat_dom"/>
</dbReference>
<dbReference type="GO" id="GO:0045087">
    <property type="term" value="P:innate immune response"/>
    <property type="evidence" value="ECO:0007669"/>
    <property type="project" value="UniProtKB-KW"/>
</dbReference>
<dbReference type="Pfam" id="PF07714">
    <property type="entry name" value="PK_Tyr_Ser-Thr"/>
    <property type="match status" value="1"/>
</dbReference>
<gene>
    <name evidence="8" type="primary">RIPK3</name>
</gene>
<dbReference type="GO" id="GO:0042981">
    <property type="term" value="P:regulation of apoptotic process"/>
    <property type="evidence" value="ECO:0007669"/>
    <property type="project" value="InterPro"/>
</dbReference>
<dbReference type="Gene3D" id="1.10.533.10">
    <property type="entry name" value="Death Domain, Fas"/>
    <property type="match status" value="1"/>
</dbReference>
<dbReference type="OMA" id="NDSLEEW"/>
<dbReference type="PROSITE" id="PS00108">
    <property type="entry name" value="PROTEIN_KINASE_ST"/>
    <property type="match status" value="1"/>
</dbReference>
<sequence>MELQRPDIESVGNESLENWQLIDSGGFGQVFKARHKKWRCEVAIKLLQHAAGDIELCEEANHMAKVSLHSSVLRLYGIYRGCPPNGGQNIQLGIVMELMDRGSVQTLLETLSGPPPWPLAFRLAYEIAQGMNFLHEKNILHHDLKPSNVLLDDDLHAKLADFGLSRVSTSALMSSEEMSTVKGGTCQYMPPESFDPSYKPVRKFDIYSYGILLWSIICGKKPFPDATLALLALKIPKGDRPPCDEIDQTKAEGLRELVGLMKRCWDGDPSQRPDFGECDEITKDVFSKHRAGIHQAVGQVMKKLDSQHGNQYPDTCGPLGVNHEMPGQSESNDKVDGRTEMQNMQLGYQDSNMSRPSGFTAEMPGPPASNDTVDIPLQQNNVSSSARNLTENEKAADFVDKNRATLIKEVSEVLAIAEELGNMVHPEAYSNIRAKPTSQDKMRELFQRTLRSGGWRVKAAFFDALKKNHPELVERLGG</sequence>
<dbReference type="InterPro" id="IPR008271">
    <property type="entry name" value="Ser/Thr_kinase_AS"/>
</dbReference>
<proteinExistence type="predicted"/>
<dbReference type="STRING" id="8154.ENSACLP00000037226"/>
<dbReference type="GO" id="GO:0031349">
    <property type="term" value="P:positive regulation of defense response"/>
    <property type="evidence" value="ECO:0007669"/>
    <property type="project" value="UniProtKB-ARBA"/>
</dbReference>
<feature type="domain" description="Protein kinase" evidence="6">
    <location>
        <begin position="16"/>
        <end position="286"/>
    </location>
</feature>
<evidence type="ECO:0000256" key="5">
    <source>
        <dbReference type="ARBA" id="ARBA00023198"/>
    </source>
</evidence>
<dbReference type="PANTHER" id="PTHR44329:SF297">
    <property type="entry name" value="RECEPTOR-INTERACTING SERINE_THREONINE-PROTEIN KINASE 3"/>
    <property type="match status" value="1"/>
</dbReference>
<dbReference type="GO" id="GO:0009893">
    <property type="term" value="P:positive regulation of metabolic process"/>
    <property type="evidence" value="ECO:0007669"/>
    <property type="project" value="UniProtKB-ARBA"/>
</dbReference>
<dbReference type="GO" id="GO:0006954">
    <property type="term" value="P:inflammatory response"/>
    <property type="evidence" value="ECO:0007669"/>
    <property type="project" value="UniProtKB-KW"/>
</dbReference>
<reference evidence="8" key="1">
    <citation type="submission" date="2018-05" db="EMBL/GenBank/DDBJ databases">
        <authorList>
            <person name="Datahose"/>
        </authorList>
    </citation>
    <scope>NUCLEOTIDE SEQUENCE</scope>
</reference>
<dbReference type="PROSITE" id="PS50209">
    <property type="entry name" value="CARD"/>
    <property type="match status" value="1"/>
</dbReference>
<evidence type="ECO:0000256" key="4">
    <source>
        <dbReference type="ARBA" id="ARBA00022859"/>
    </source>
</evidence>